<gene>
    <name evidence="7" type="primary">LOC104593558</name>
</gene>
<keyword evidence="6" id="KW-1185">Reference proteome</keyword>
<dbReference type="Proteomes" id="UP000189703">
    <property type="component" value="Unplaced"/>
</dbReference>
<dbReference type="FunCoup" id="A0A1U7ZTS0">
    <property type="interactions" value="3405"/>
</dbReference>
<dbReference type="SUPFAM" id="SSF56281">
    <property type="entry name" value="Metallo-hydrolase/oxidoreductase"/>
    <property type="match status" value="1"/>
</dbReference>
<dbReference type="SMART" id="SM01027">
    <property type="entry name" value="Beta-Casp"/>
    <property type="match status" value="1"/>
</dbReference>
<evidence type="ECO:0000256" key="2">
    <source>
        <dbReference type="ARBA" id="ARBA00004496"/>
    </source>
</evidence>
<proteinExistence type="predicted"/>
<organism evidence="6 7">
    <name type="scientific">Nelumbo nucifera</name>
    <name type="common">Sacred lotus</name>
    <dbReference type="NCBI Taxonomy" id="4432"/>
    <lineage>
        <taxon>Eukaryota</taxon>
        <taxon>Viridiplantae</taxon>
        <taxon>Streptophyta</taxon>
        <taxon>Embryophyta</taxon>
        <taxon>Tracheophyta</taxon>
        <taxon>Spermatophyta</taxon>
        <taxon>Magnoliopsida</taxon>
        <taxon>Proteales</taxon>
        <taxon>Nelumbonaceae</taxon>
        <taxon>Nelumbo</taxon>
    </lineage>
</organism>
<dbReference type="InterPro" id="IPR027074">
    <property type="entry name" value="Integrator_9su"/>
</dbReference>
<dbReference type="KEGG" id="nnu:104593558"/>
<dbReference type="GO" id="GO:0005737">
    <property type="term" value="C:cytoplasm"/>
    <property type="evidence" value="ECO:0007669"/>
    <property type="project" value="UniProtKB-SubCell"/>
</dbReference>
<dbReference type="PANTHER" id="PTHR46094:SF1">
    <property type="entry name" value="INTEGRATOR COMPLEX SUBUNIT 9"/>
    <property type="match status" value="1"/>
</dbReference>
<evidence type="ECO:0000313" key="6">
    <source>
        <dbReference type="Proteomes" id="UP000189703"/>
    </source>
</evidence>
<dbReference type="GO" id="GO:0032039">
    <property type="term" value="C:integrator complex"/>
    <property type="evidence" value="ECO:0000318"/>
    <property type="project" value="GO_Central"/>
</dbReference>
<dbReference type="GO" id="GO:0034472">
    <property type="term" value="P:snRNA 3'-end processing"/>
    <property type="evidence" value="ECO:0000318"/>
    <property type="project" value="GO_Central"/>
</dbReference>
<evidence type="ECO:0000259" key="5">
    <source>
        <dbReference type="SMART" id="SM01027"/>
    </source>
</evidence>
<dbReference type="STRING" id="4432.A0A1U7ZTS0"/>
<dbReference type="AlphaFoldDB" id="A0A1U7ZTS0"/>
<comment type="subcellular location">
    <subcellularLocation>
        <location evidence="2">Cytoplasm</location>
    </subcellularLocation>
    <subcellularLocation>
        <location evidence="1">Nucleus</location>
    </subcellularLocation>
</comment>
<dbReference type="RefSeq" id="XP_010251761.1">
    <property type="nucleotide sequence ID" value="XM_010253459.2"/>
</dbReference>
<evidence type="ECO:0000256" key="3">
    <source>
        <dbReference type="ARBA" id="ARBA00022490"/>
    </source>
</evidence>
<accession>A0A1U7ZTS0</accession>
<dbReference type="OrthoDB" id="5600060at2759"/>
<evidence type="ECO:0000256" key="4">
    <source>
        <dbReference type="ARBA" id="ARBA00023242"/>
    </source>
</evidence>
<dbReference type="InParanoid" id="A0A1U7ZTS0"/>
<protein>
    <submittedName>
        <fullName evidence="7">Integrator complex subunit 9</fullName>
    </submittedName>
</protein>
<dbReference type="OMA" id="AMKAVHC"/>
<dbReference type="PANTHER" id="PTHR46094">
    <property type="entry name" value="INTEGRATOR COMPLEX SUBUNIT 9"/>
    <property type="match status" value="1"/>
</dbReference>
<keyword evidence="4" id="KW-0539">Nucleus</keyword>
<evidence type="ECO:0000256" key="1">
    <source>
        <dbReference type="ARBA" id="ARBA00004123"/>
    </source>
</evidence>
<keyword evidence="3" id="KW-0963">Cytoplasm</keyword>
<dbReference type="eggNOG" id="KOG1138">
    <property type="taxonomic scope" value="Eukaryota"/>
</dbReference>
<dbReference type="Gene3D" id="3.40.50.10890">
    <property type="match status" value="1"/>
</dbReference>
<dbReference type="Gene3D" id="3.60.15.10">
    <property type="entry name" value="Ribonuclease Z/Hydroxyacylglutathione hydrolase-like"/>
    <property type="match status" value="1"/>
</dbReference>
<feature type="domain" description="Beta-Casp" evidence="5">
    <location>
        <begin position="370"/>
        <end position="495"/>
    </location>
</feature>
<dbReference type="InterPro" id="IPR022712">
    <property type="entry name" value="Beta_Casp"/>
</dbReference>
<name>A0A1U7ZTS0_NELNU</name>
<evidence type="ECO:0000313" key="7">
    <source>
        <dbReference type="RefSeq" id="XP_010251761.1"/>
    </source>
</evidence>
<dbReference type="GeneID" id="104593558"/>
<dbReference type="Pfam" id="PF10996">
    <property type="entry name" value="Beta-Casp"/>
    <property type="match status" value="1"/>
</dbReference>
<sequence length="704" mass="78817">MKLTCLSKGEGFYFPPCHMLNICGFRVLLDCPIDLSALTIFSPIPIDYDGEVSNYSAQNLNSADGKSNRVEKPLEASDLIRAVPWYKTVKSLHLWDVSFIDIVLISSPMGMLGLPFFTQLKKFSAKIYATEATVRLGKLMMEDLVSMHAEFRQFYGPEENGFPQWLKWEELEMLPSALRVIAMGEDGAELGSWKPLYSAAHVKECIQKTQSLKYAEEVYHNGTLVIKAFSSGLEIGASNWVINGPKRNFTWLSSSIFASRHAMGFDYNSLQGNGVILFSDFSSMCGNVSVGINAYRSMNQIRPKVNSPTGSDFSTLRDGNNSKEDFIKSVTDTGENTVEIDKLAFICSCAIDSVREGGSVLIPIGRLGIILQLLEQISISLESSNLNVPMFIISDVAEEILSLMNVVPEWLCEQRQQKLYSGEALFGHVKLIKEKKLHLFHTIHSPNLLAIWKEPCIVFSPHWSLRQGPAIHLLRRWSADKRCLLVLEQGVDADIALLPFKPIAMKVLQCSFLSGIEMQKIQPLLEILRPKLILFPEDLMAHMITSHTGSSVYFGYSENETICVPRSRDEFEVDLATDLVFQLQPRRIKQENAAIARLKGKYHVHHGRHLLISENEPVNHSQSRLLLQWGSLDLTLLLLALREKGINGSIDNDGMGEHNSCFLRIYEPKKALIETTGTLTVVSAVDETLASIIFQTICSVLDAI</sequence>
<reference evidence="7" key="1">
    <citation type="submission" date="2025-08" db="UniProtKB">
        <authorList>
            <consortium name="RefSeq"/>
        </authorList>
    </citation>
    <scope>IDENTIFICATION</scope>
</reference>
<dbReference type="InterPro" id="IPR036866">
    <property type="entry name" value="RibonucZ/Hydroxyglut_hydro"/>
</dbReference>